<keyword evidence="3" id="KW-0812">Transmembrane</keyword>
<dbReference type="PANTHER" id="PTHR22550:SF5">
    <property type="entry name" value="LEUCINE ZIPPER PROTEIN 4"/>
    <property type="match status" value="1"/>
</dbReference>
<keyword evidence="3" id="KW-1133">Transmembrane helix</keyword>
<comment type="similarity">
    <text evidence="1">Belongs to the GerABKA family.</text>
</comment>
<dbReference type="Pfam" id="PF03323">
    <property type="entry name" value="GerA"/>
    <property type="match status" value="1"/>
</dbReference>
<evidence type="ECO:0000256" key="1">
    <source>
        <dbReference type="ARBA" id="ARBA00005278"/>
    </source>
</evidence>
<organism evidence="4">
    <name type="scientific">Brevibacillus laterosporus</name>
    <name type="common">Bacillus laterosporus</name>
    <dbReference type="NCBI Taxonomy" id="1465"/>
    <lineage>
        <taxon>Bacteria</taxon>
        <taxon>Bacillati</taxon>
        <taxon>Bacillota</taxon>
        <taxon>Bacilli</taxon>
        <taxon>Bacillales</taxon>
        <taxon>Paenibacillaceae</taxon>
        <taxon>Brevibacillus</taxon>
    </lineage>
</organism>
<dbReference type="PANTHER" id="PTHR22550">
    <property type="entry name" value="SPORE GERMINATION PROTEIN"/>
    <property type="match status" value="1"/>
</dbReference>
<gene>
    <name evidence="4" type="ORF">EX87_14165</name>
</gene>
<dbReference type="EMBL" id="CP011074">
    <property type="protein sequence ID" value="AKF94666.1"/>
    <property type="molecule type" value="Genomic_DNA"/>
</dbReference>
<accession>A0A0F6Y001</accession>
<dbReference type="RefSeq" id="WP_051870475.1">
    <property type="nucleotide sequence ID" value="NZ_CP011074.1"/>
</dbReference>
<evidence type="ECO:0000256" key="3">
    <source>
        <dbReference type="SAM" id="Phobius"/>
    </source>
</evidence>
<proteinExistence type="inferred from homology"/>
<feature type="transmembrane region" description="Helical" evidence="3">
    <location>
        <begin position="417"/>
        <end position="441"/>
    </location>
</feature>
<sequence>MFEQYFASLGKKEHISLSVYQAEKQIKAKLKSDDLMIRYVPQNSELLALFYLPSITDTDLLQKKILPILQSHLNETMDAETLMDHLPVTAVKPNSDLSMIASSLTQGWTYIHVHDQACGLLIRLAKTESRSLSRAETEGQIFGSQVGFIEDSDKNLSLLRHMLPTPDLQVETLMLGERSPCQVHILRLKDLCSQQNVNTVRQRIEDLQADTIIDSATLAQLIDDNSYSVFPPLLLTERPDRTVSSLLEGKLVLLVSGSPFVIVGPCNFFDFFRSTEDQYLRWNMASFIRILRIFSLLISTLFTPAYVAALTFHYAVIPAALLVSIAQSRSKVPFPPIFEALMLELILELLKEAGARLPTKVGQTMSIVGGIVIGQAAVQAGFTSNILIMIVALGAIASFTTPSYMMGNALRLIRFPIIILAGLWGGIGIMAGICFLLLHLLKQRSLGAPYLYPVFPPRIIGMRNSLVRLPFSWFAKRANLNRRNDSYKFNPPADKNKNKFDK</sequence>
<dbReference type="AlphaFoldDB" id="A0A0F6Y001"/>
<dbReference type="PIRSF" id="PIRSF005690">
    <property type="entry name" value="GerBA"/>
    <property type="match status" value="1"/>
</dbReference>
<protein>
    <submittedName>
        <fullName evidence="4">Spore gernimation protein</fullName>
    </submittedName>
</protein>
<feature type="transmembrane region" description="Helical" evidence="3">
    <location>
        <begin position="371"/>
        <end position="397"/>
    </location>
</feature>
<dbReference type="InterPro" id="IPR050768">
    <property type="entry name" value="UPF0353/GerABKA_families"/>
</dbReference>
<feature type="transmembrane region" description="Helical" evidence="3">
    <location>
        <begin position="293"/>
        <end position="326"/>
    </location>
</feature>
<keyword evidence="2 3" id="KW-0472">Membrane</keyword>
<reference evidence="4" key="1">
    <citation type="submission" date="2015-03" db="EMBL/GenBank/DDBJ databases">
        <title>MIGS Cultured Bacterial/Archaeal sample from Brevibacillus laterosporus.</title>
        <authorList>
            <person name="Zeng D."/>
            <person name="Zhu L."/>
            <person name="Dong G."/>
            <person name="Ye W."/>
            <person name="Ren D."/>
            <person name="Wu L."/>
            <person name="Xu J."/>
            <person name="Li G."/>
            <person name="Guo L."/>
        </authorList>
    </citation>
    <scope>NUCLEOTIDE SEQUENCE</scope>
    <source>
        <strain evidence="4">B9</strain>
    </source>
</reference>
<evidence type="ECO:0000256" key="2">
    <source>
        <dbReference type="ARBA" id="ARBA00023136"/>
    </source>
</evidence>
<name>A0A0F6Y001_BRELA</name>
<dbReference type="InterPro" id="IPR004995">
    <property type="entry name" value="Spore_Ger"/>
</dbReference>
<dbReference type="GO" id="GO:0009847">
    <property type="term" value="P:spore germination"/>
    <property type="evidence" value="ECO:0007669"/>
    <property type="project" value="InterPro"/>
</dbReference>
<evidence type="ECO:0000313" key="4">
    <source>
        <dbReference type="EMBL" id="AKF94666.1"/>
    </source>
</evidence>
<dbReference type="GO" id="GO:0016020">
    <property type="term" value="C:membrane"/>
    <property type="evidence" value="ECO:0007669"/>
    <property type="project" value="InterPro"/>
</dbReference>